<organism evidence="1">
    <name type="scientific">uncultured Caudovirales phage</name>
    <dbReference type="NCBI Taxonomy" id="2100421"/>
    <lineage>
        <taxon>Viruses</taxon>
        <taxon>Duplodnaviria</taxon>
        <taxon>Heunggongvirae</taxon>
        <taxon>Uroviricota</taxon>
        <taxon>Caudoviricetes</taxon>
        <taxon>Peduoviridae</taxon>
        <taxon>Maltschvirus</taxon>
        <taxon>Maltschvirus maltsch</taxon>
    </lineage>
</organism>
<name>A0A6J5T8S6_9CAUD</name>
<accession>A0A6J5T8S6</accession>
<protein>
    <submittedName>
        <fullName evidence="1">Uncharacterized protein</fullName>
    </submittedName>
</protein>
<reference evidence="1" key="1">
    <citation type="submission" date="2020-05" db="EMBL/GenBank/DDBJ databases">
        <authorList>
            <person name="Chiriac C."/>
            <person name="Salcher M."/>
            <person name="Ghai R."/>
            <person name="Kavagutti S V."/>
        </authorList>
    </citation>
    <scope>NUCLEOTIDE SEQUENCE</scope>
</reference>
<gene>
    <name evidence="1" type="ORF">UFOVP22_55</name>
</gene>
<proteinExistence type="predicted"/>
<sequence>MIDFKCTSCSHVDERYTEYTQESICPLCGCKAEKVLSTPTIFLEGISGSFPGAAEAWAKKHKPSVQRD</sequence>
<evidence type="ECO:0000313" key="1">
    <source>
        <dbReference type="EMBL" id="CAB4241071.1"/>
    </source>
</evidence>
<dbReference type="EMBL" id="LR797818">
    <property type="protein sequence ID" value="CAB4241071.1"/>
    <property type="molecule type" value="Genomic_DNA"/>
</dbReference>